<accession>A0ACC1H9V7</accession>
<gene>
    <name evidence="1" type="ORF">EV182_005514</name>
</gene>
<feature type="non-terminal residue" evidence="1">
    <location>
        <position position="435"/>
    </location>
</feature>
<keyword evidence="2" id="KW-1185">Reference proteome</keyword>
<sequence>MAEVNRLVSCAPLTTRFINILNHPYILRAFIDFCALPSELALESLLFCMDVERFRHVQPNMARLLANYIYLTYLAPGAPLQVLSNFPRQTISWPFLPGWSHDPTTFDSALQKVAFTLKKHTMLRFERSPIGLKALMEYSRFNPHDYVAPLVFTPDFGPTAQIASLYEPEIDVIIWINDLEFDACGTRLFTNLSMLSNQFREQLLARIVAQFTSISHATKLSRDYFRLRTRLAPMQKQRKVRKTKKIHGFFGEKPHEEILQQQLMAVVPPSSQANAYRAAADLIERIYAEEKQPRDLPADAIEESGTLPTDPDRQSVSIVSPSLVASRHSSSSYNSLASPLSELALVSELSPSEDIRMMHAPCGIRWHNHIMDGLKTTDDIVLDDRRMSVSSIDSIFTCALSMIGASGRPLRKQVSNFVNSLYMLKEGDDDDDDDN</sequence>
<proteinExistence type="predicted"/>
<reference evidence="1" key="1">
    <citation type="submission" date="2022-06" db="EMBL/GenBank/DDBJ databases">
        <title>Phylogenomic reconstructions and comparative analyses of Kickxellomycotina fungi.</title>
        <authorList>
            <person name="Reynolds N.K."/>
            <person name="Stajich J.E."/>
            <person name="Barry K."/>
            <person name="Grigoriev I.V."/>
            <person name="Crous P."/>
            <person name="Smith M.E."/>
        </authorList>
    </citation>
    <scope>NUCLEOTIDE SEQUENCE</scope>
    <source>
        <strain evidence="1">RSA 2271</strain>
    </source>
</reference>
<name>A0ACC1H9V7_9FUNG</name>
<evidence type="ECO:0000313" key="2">
    <source>
        <dbReference type="Proteomes" id="UP001145114"/>
    </source>
</evidence>
<comment type="caution">
    <text evidence="1">The sequence shown here is derived from an EMBL/GenBank/DDBJ whole genome shotgun (WGS) entry which is preliminary data.</text>
</comment>
<evidence type="ECO:0000313" key="1">
    <source>
        <dbReference type="EMBL" id="KAJ1673295.1"/>
    </source>
</evidence>
<dbReference type="EMBL" id="JAMZIH010007136">
    <property type="protein sequence ID" value="KAJ1673295.1"/>
    <property type="molecule type" value="Genomic_DNA"/>
</dbReference>
<protein>
    <submittedName>
        <fullName evidence="1">Uncharacterized protein</fullName>
    </submittedName>
</protein>
<organism evidence="1 2">
    <name type="scientific">Spiromyces aspiralis</name>
    <dbReference type="NCBI Taxonomy" id="68401"/>
    <lineage>
        <taxon>Eukaryota</taxon>
        <taxon>Fungi</taxon>
        <taxon>Fungi incertae sedis</taxon>
        <taxon>Zoopagomycota</taxon>
        <taxon>Kickxellomycotina</taxon>
        <taxon>Kickxellomycetes</taxon>
        <taxon>Kickxellales</taxon>
        <taxon>Kickxellaceae</taxon>
        <taxon>Spiromyces</taxon>
    </lineage>
</organism>
<dbReference type="Proteomes" id="UP001145114">
    <property type="component" value="Unassembled WGS sequence"/>
</dbReference>